<gene>
    <name evidence="2" type="ORF">PCOR1329_LOCUS84355</name>
</gene>
<evidence type="ECO:0000313" key="3">
    <source>
        <dbReference type="Proteomes" id="UP001189429"/>
    </source>
</evidence>
<reference evidence="2" key="1">
    <citation type="submission" date="2023-10" db="EMBL/GenBank/DDBJ databases">
        <authorList>
            <person name="Chen Y."/>
            <person name="Shah S."/>
            <person name="Dougan E. K."/>
            <person name="Thang M."/>
            <person name="Chan C."/>
        </authorList>
    </citation>
    <scope>NUCLEOTIDE SEQUENCE [LARGE SCALE GENOMIC DNA]</scope>
</reference>
<name>A0ABN9YBS9_9DINO</name>
<dbReference type="EMBL" id="CAUYUJ010022322">
    <property type="protein sequence ID" value="CAK0910102.1"/>
    <property type="molecule type" value="Genomic_DNA"/>
</dbReference>
<evidence type="ECO:0000256" key="1">
    <source>
        <dbReference type="SAM" id="MobiDB-lite"/>
    </source>
</evidence>
<comment type="caution">
    <text evidence="2">The sequence shown here is derived from an EMBL/GenBank/DDBJ whole genome shotgun (WGS) entry which is preliminary data.</text>
</comment>
<dbReference type="Proteomes" id="UP001189429">
    <property type="component" value="Unassembled WGS sequence"/>
</dbReference>
<feature type="region of interest" description="Disordered" evidence="1">
    <location>
        <begin position="121"/>
        <end position="167"/>
    </location>
</feature>
<evidence type="ECO:0000313" key="2">
    <source>
        <dbReference type="EMBL" id="CAK0910102.1"/>
    </source>
</evidence>
<keyword evidence="3" id="KW-1185">Reference proteome</keyword>
<proteinExistence type="predicted"/>
<feature type="compositionally biased region" description="Basic and acidic residues" evidence="1">
    <location>
        <begin position="121"/>
        <end position="132"/>
    </location>
</feature>
<feature type="non-terminal residue" evidence="2">
    <location>
        <position position="1"/>
    </location>
</feature>
<protein>
    <submittedName>
        <fullName evidence="2">Uncharacterized protein</fullName>
    </submittedName>
</protein>
<feature type="non-terminal residue" evidence="2">
    <location>
        <position position="167"/>
    </location>
</feature>
<accession>A0ABN9YBS9</accession>
<sequence length="167" mass="18743">ASHKNQNVEYWSVTLQNWLPAKIVDSRGTYFDRDLRFNALNYDVYVRSVGELLRGVAMETLRLPIVEGESVSVFSRKHGKSLIRKAIRLDADPMNGYDIELEDELADDGETYITSELQKDLENVGTKKEGEASGRSSVRPPKVLAPTSMPEQGVAECRLIKSMPAKQ</sequence>
<organism evidence="2 3">
    <name type="scientific">Prorocentrum cordatum</name>
    <dbReference type="NCBI Taxonomy" id="2364126"/>
    <lineage>
        <taxon>Eukaryota</taxon>
        <taxon>Sar</taxon>
        <taxon>Alveolata</taxon>
        <taxon>Dinophyceae</taxon>
        <taxon>Prorocentrales</taxon>
        <taxon>Prorocentraceae</taxon>
        <taxon>Prorocentrum</taxon>
    </lineage>
</organism>